<evidence type="ECO:0000256" key="5">
    <source>
        <dbReference type="SAM" id="MobiDB-lite"/>
    </source>
</evidence>
<dbReference type="AlphaFoldDB" id="A0A916RGA7"/>
<name>A0A916RGA7_9BACT</name>
<dbReference type="GO" id="GO:0009055">
    <property type="term" value="F:electron transfer activity"/>
    <property type="evidence" value="ECO:0007669"/>
    <property type="project" value="InterPro"/>
</dbReference>
<proteinExistence type="predicted"/>
<sequence>MHAWLARLALSVGIAAVSVSGSVFAQTHSNNSSSSKPKSLHQASAAKAVPDPGEEKFRANCGRCHTTPEQLSPRITGTIVMHMRVRASLSEQDAQDILRYLSP</sequence>
<evidence type="ECO:0000256" key="2">
    <source>
        <dbReference type="ARBA" id="ARBA00022723"/>
    </source>
</evidence>
<dbReference type="GO" id="GO:0020037">
    <property type="term" value="F:heme binding"/>
    <property type="evidence" value="ECO:0007669"/>
    <property type="project" value="InterPro"/>
</dbReference>
<feature type="signal peptide" evidence="6">
    <location>
        <begin position="1"/>
        <end position="25"/>
    </location>
</feature>
<protein>
    <recommendedName>
        <fullName evidence="7">Cytochrome c domain-containing protein</fullName>
    </recommendedName>
</protein>
<evidence type="ECO:0000313" key="8">
    <source>
        <dbReference type="EMBL" id="GGA56626.1"/>
    </source>
</evidence>
<dbReference type="EMBL" id="BMJB01000001">
    <property type="protein sequence ID" value="GGA56626.1"/>
    <property type="molecule type" value="Genomic_DNA"/>
</dbReference>
<comment type="caution">
    <text evidence="8">The sequence shown here is derived from an EMBL/GenBank/DDBJ whole genome shotgun (WGS) entry which is preliminary data.</text>
</comment>
<keyword evidence="1 4" id="KW-0349">Heme</keyword>
<evidence type="ECO:0000256" key="4">
    <source>
        <dbReference type="PROSITE-ProRule" id="PRU00433"/>
    </source>
</evidence>
<organism evidence="8 9">
    <name type="scientific">Edaphobacter acidisoli</name>
    <dbReference type="NCBI Taxonomy" id="2040573"/>
    <lineage>
        <taxon>Bacteria</taxon>
        <taxon>Pseudomonadati</taxon>
        <taxon>Acidobacteriota</taxon>
        <taxon>Terriglobia</taxon>
        <taxon>Terriglobales</taxon>
        <taxon>Acidobacteriaceae</taxon>
        <taxon>Edaphobacter</taxon>
    </lineage>
</organism>
<feature type="region of interest" description="Disordered" evidence="5">
    <location>
        <begin position="26"/>
        <end position="54"/>
    </location>
</feature>
<evidence type="ECO:0000256" key="6">
    <source>
        <dbReference type="SAM" id="SignalP"/>
    </source>
</evidence>
<keyword evidence="3 4" id="KW-0408">Iron</keyword>
<evidence type="ECO:0000259" key="7">
    <source>
        <dbReference type="PROSITE" id="PS51007"/>
    </source>
</evidence>
<dbReference type="SUPFAM" id="SSF46626">
    <property type="entry name" value="Cytochrome c"/>
    <property type="match status" value="1"/>
</dbReference>
<reference evidence="8" key="1">
    <citation type="journal article" date="2014" name="Int. J. Syst. Evol. Microbiol.">
        <title>Complete genome sequence of Corynebacterium casei LMG S-19264T (=DSM 44701T), isolated from a smear-ripened cheese.</title>
        <authorList>
            <consortium name="US DOE Joint Genome Institute (JGI-PGF)"/>
            <person name="Walter F."/>
            <person name="Albersmeier A."/>
            <person name="Kalinowski J."/>
            <person name="Ruckert C."/>
        </authorList>
    </citation>
    <scope>NUCLEOTIDE SEQUENCE</scope>
    <source>
        <strain evidence="8">CGMCC 1.15447</strain>
    </source>
</reference>
<keyword evidence="9" id="KW-1185">Reference proteome</keyword>
<keyword evidence="6" id="KW-0732">Signal</keyword>
<evidence type="ECO:0000256" key="3">
    <source>
        <dbReference type="ARBA" id="ARBA00023004"/>
    </source>
</evidence>
<evidence type="ECO:0000256" key="1">
    <source>
        <dbReference type="ARBA" id="ARBA00022617"/>
    </source>
</evidence>
<dbReference type="GO" id="GO:0046872">
    <property type="term" value="F:metal ion binding"/>
    <property type="evidence" value="ECO:0007669"/>
    <property type="project" value="UniProtKB-KW"/>
</dbReference>
<dbReference type="PROSITE" id="PS51007">
    <property type="entry name" value="CYTC"/>
    <property type="match status" value="1"/>
</dbReference>
<dbReference type="InterPro" id="IPR036909">
    <property type="entry name" value="Cyt_c-like_dom_sf"/>
</dbReference>
<feature type="compositionally biased region" description="Low complexity" evidence="5">
    <location>
        <begin position="26"/>
        <end position="37"/>
    </location>
</feature>
<keyword evidence="2 4" id="KW-0479">Metal-binding</keyword>
<feature type="chain" id="PRO_5037801372" description="Cytochrome c domain-containing protein" evidence="6">
    <location>
        <begin position="26"/>
        <end position="103"/>
    </location>
</feature>
<dbReference type="InterPro" id="IPR009056">
    <property type="entry name" value="Cyt_c-like_dom"/>
</dbReference>
<dbReference type="Proteomes" id="UP000648801">
    <property type="component" value="Unassembled WGS sequence"/>
</dbReference>
<feature type="domain" description="Cytochrome c" evidence="7">
    <location>
        <begin position="48"/>
        <end position="103"/>
    </location>
</feature>
<reference evidence="8" key="2">
    <citation type="submission" date="2020-09" db="EMBL/GenBank/DDBJ databases">
        <authorList>
            <person name="Sun Q."/>
            <person name="Zhou Y."/>
        </authorList>
    </citation>
    <scope>NUCLEOTIDE SEQUENCE</scope>
    <source>
        <strain evidence="8">CGMCC 1.15447</strain>
    </source>
</reference>
<gene>
    <name evidence="8" type="ORF">GCM10011507_04940</name>
</gene>
<accession>A0A916RGA7</accession>
<evidence type="ECO:0000313" key="9">
    <source>
        <dbReference type="Proteomes" id="UP000648801"/>
    </source>
</evidence>